<sequence>MAACSDGLRVGLPQSNSGGRDLKVPSDEQARKLKVIRENILSNLHEYNEILSEVIGRDEVGDIIQATIVAGCPFIDTDDQVQVKSDIGQAIIEIVSSGQPIDAALTAVFVKIDGIDGETGGGGGSSGGGSGGCHDEAAGVCCAGPCPC</sequence>
<gene>
    <name evidence="2" type="ORF">ACHAWO_001244</name>
</gene>
<accession>A0ABD3NQF3</accession>
<name>A0ABD3NQF3_9STRA</name>
<dbReference type="EMBL" id="JALLPJ020001051">
    <property type="protein sequence ID" value="KAL3777337.1"/>
    <property type="molecule type" value="Genomic_DNA"/>
</dbReference>
<feature type="region of interest" description="Disordered" evidence="1">
    <location>
        <begin position="1"/>
        <end position="24"/>
    </location>
</feature>
<evidence type="ECO:0000313" key="3">
    <source>
        <dbReference type="Proteomes" id="UP001530400"/>
    </source>
</evidence>
<proteinExistence type="predicted"/>
<evidence type="ECO:0000256" key="1">
    <source>
        <dbReference type="SAM" id="MobiDB-lite"/>
    </source>
</evidence>
<comment type="caution">
    <text evidence="2">The sequence shown here is derived from an EMBL/GenBank/DDBJ whole genome shotgun (WGS) entry which is preliminary data.</text>
</comment>
<dbReference type="AlphaFoldDB" id="A0ABD3NQF3"/>
<keyword evidence="3" id="KW-1185">Reference proteome</keyword>
<dbReference type="Proteomes" id="UP001530400">
    <property type="component" value="Unassembled WGS sequence"/>
</dbReference>
<evidence type="ECO:0000313" key="2">
    <source>
        <dbReference type="EMBL" id="KAL3777337.1"/>
    </source>
</evidence>
<organism evidence="2 3">
    <name type="scientific">Cyclotella atomus</name>
    <dbReference type="NCBI Taxonomy" id="382360"/>
    <lineage>
        <taxon>Eukaryota</taxon>
        <taxon>Sar</taxon>
        <taxon>Stramenopiles</taxon>
        <taxon>Ochrophyta</taxon>
        <taxon>Bacillariophyta</taxon>
        <taxon>Coscinodiscophyceae</taxon>
        <taxon>Thalassiosirophycidae</taxon>
        <taxon>Stephanodiscales</taxon>
        <taxon>Stephanodiscaceae</taxon>
        <taxon>Cyclotella</taxon>
    </lineage>
</organism>
<protein>
    <submittedName>
        <fullName evidence="2">Uncharacterized protein</fullName>
    </submittedName>
</protein>
<reference evidence="2 3" key="1">
    <citation type="submission" date="2024-10" db="EMBL/GenBank/DDBJ databases">
        <title>Updated reference genomes for cyclostephanoid diatoms.</title>
        <authorList>
            <person name="Roberts W.R."/>
            <person name="Alverson A.J."/>
        </authorList>
    </citation>
    <scope>NUCLEOTIDE SEQUENCE [LARGE SCALE GENOMIC DNA]</scope>
    <source>
        <strain evidence="2 3">AJA010-31</strain>
    </source>
</reference>